<name>A0A2M4CIN7_ANODA</name>
<feature type="domain" description="C2H2-type" evidence="14">
    <location>
        <begin position="278"/>
        <end position="306"/>
    </location>
</feature>
<feature type="binding site" evidence="12">
    <location>
        <position position="16"/>
    </location>
    <ligand>
        <name>Zn(2+)</name>
        <dbReference type="ChEBI" id="CHEBI:29105"/>
    </ligand>
</feature>
<dbReference type="EMBL" id="GGFL01001016">
    <property type="protein sequence ID" value="MBW65194.1"/>
    <property type="molecule type" value="Transcribed_RNA"/>
</dbReference>
<feature type="binding site" evidence="12">
    <location>
        <position position="64"/>
    </location>
    <ligand>
        <name>Zn(2+)</name>
        <dbReference type="ChEBI" id="CHEBI:29105"/>
    </ligand>
</feature>
<keyword evidence="8" id="KW-0238">DNA-binding</keyword>
<dbReference type="PANTHER" id="PTHR24390">
    <property type="entry name" value="ZINC FINGER PROTEIN"/>
    <property type="match status" value="1"/>
</dbReference>
<keyword evidence="7" id="KW-0805">Transcription regulation</keyword>
<dbReference type="VEuPathDB" id="VectorBase:ADAR2_003897"/>
<dbReference type="InterPro" id="IPR013087">
    <property type="entry name" value="Znf_C2H2_type"/>
</dbReference>
<feature type="compositionally biased region" description="Polar residues" evidence="13">
    <location>
        <begin position="151"/>
        <end position="161"/>
    </location>
</feature>
<keyword evidence="10" id="KW-0539">Nucleus</keyword>
<feature type="compositionally biased region" description="Polar residues" evidence="13">
    <location>
        <begin position="170"/>
        <end position="179"/>
    </location>
</feature>
<evidence type="ECO:0000259" key="14">
    <source>
        <dbReference type="PROSITE" id="PS50157"/>
    </source>
</evidence>
<dbReference type="GO" id="GO:0000978">
    <property type="term" value="F:RNA polymerase II cis-regulatory region sequence-specific DNA binding"/>
    <property type="evidence" value="ECO:0007669"/>
    <property type="project" value="TreeGrafter"/>
</dbReference>
<evidence type="ECO:0000256" key="12">
    <source>
        <dbReference type="PROSITE-ProRule" id="PRU01263"/>
    </source>
</evidence>
<keyword evidence="9" id="KW-0804">Transcription</keyword>
<accession>A0A2M4CIN7</accession>
<reference evidence="16" key="1">
    <citation type="submission" date="2018-01" db="EMBL/GenBank/DDBJ databases">
        <title>An insight into the sialome of Amazonian anophelines.</title>
        <authorList>
            <person name="Ribeiro J.M."/>
            <person name="Scarpassa V."/>
            <person name="Calvo E."/>
        </authorList>
    </citation>
    <scope>NUCLEOTIDE SEQUENCE</scope>
</reference>
<evidence type="ECO:0000256" key="2">
    <source>
        <dbReference type="ARBA" id="ARBA00006991"/>
    </source>
</evidence>
<evidence type="ECO:0000256" key="4">
    <source>
        <dbReference type="ARBA" id="ARBA00022737"/>
    </source>
</evidence>
<dbReference type="GO" id="GO:0008270">
    <property type="term" value="F:zinc ion binding"/>
    <property type="evidence" value="ECO:0007669"/>
    <property type="project" value="UniProtKB-UniRule"/>
</dbReference>
<proteinExistence type="inferred from homology"/>
<feature type="domain" description="C2H2-type" evidence="14">
    <location>
        <begin position="369"/>
        <end position="397"/>
    </location>
</feature>
<feature type="domain" description="C2H2-type" evidence="14">
    <location>
        <begin position="439"/>
        <end position="466"/>
    </location>
</feature>
<keyword evidence="6 12" id="KW-0862">Zinc</keyword>
<feature type="domain" description="C2H2-type" evidence="14">
    <location>
        <begin position="222"/>
        <end position="249"/>
    </location>
</feature>
<organism evidence="16">
    <name type="scientific">Anopheles darlingi</name>
    <name type="common">Mosquito</name>
    <dbReference type="NCBI Taxonomy" id="43151"/>
    <lineage>
        <taxon>Eukaryota</taxon>
        <taxon>Metazoa</taxon>
        <taxon>Ecdysozoa</taxon>
        <taxon>Arthropoda</taxon>
        <taxon>Hexapoda</taxon>
        <taxon>Insecta</taxon>
        <taxon>Pterygota</taxon>
        <taxon>Neoptera</taxon>
        <taxon>Endopterygota</taxon>
        <taxon>Diptera</taxon>
        <taxon>Nematocera</taxon>
        <taxon>Culicoidea</taxon>
        <taxon>Culicidae</taxon>
        <taxon>Anophelinae</taxon>
        <taxon>Anopheles</taxon>
    </lineage>
</organism>
<evidence type="ECO:0000256" key="9">
    <source>
        <dbReference type="ARBA" id="ARBA00023163"/>
    </source>
</evidence>
<evidence type="ECO:0000256" key="6">
    <source>
        <dbReference type="ARBA" id="ARBA00022833"/>
    </source>
</evidence>
<feature type="domain" description="C2H2-type" evidence="14">
    <location>
        <begin position="250"/>
        <end position="277"/>
    </location>
</feature>
<dbReference type="VEuPathDB" id="VectorBase:ADAC009629"/>
<feature type="binding site" evidence="12">
    <location>
        <position position="61"/>
    </location>
    <ligand>
        <name>Zn(2+)</name>
        <dbReference type="ChEBI" id="CHEBI:29105"/>
    </ligand>
</feature>
<evidence type="ECO:0000256" key="3">
    <source>
        <dbReference type="ARBA" id="ARBA00022723"/>
    </source>
</evidence>
<feature type="domain" description="C2H2-type" evidence="14">
    <location>
        <begin position="306"/>
        <end position="333"/>
    </location>
</feature>
<sequence>MENNLENMVPRFDFLCRFCLADGNCTPIFLPDGTFNERLQKSFEIIVTKVDENDGLPNNICKKCLSCIEDFVDFEATCDTSYKTLEQIAQRVERTKQEQSFEIVAEMDGNGLYAIEYLEEYVHGMEENVSDTCPEKVFQRQETQRDDNVDSGDSNSASTENIIEDDHSDGTNGEQNSHPMSLKQTEAIENSLPAEQSGLFLAALQTKEVDTVKRGNRTIPVVECMFCNKLYRGRNTLKKHLKIHFQLKNYNCTFCSRAFTDRTSLRVHEVRHTRIKAFKCEQCDRSYFSSSELKQHYNMQHRDKNYECKVCSARFSAKAILEDHTKVHLPDRPFVCNICGLCFKRNRNLTRHMGIHSAKTKDRQTQDMLECFWCSRVFETPSKLLDHLRDTHQQEYEERRIGSHRCVNCLKTFSSLDDFLQHRNTHSLIVVQTDGGTLRQCGECGKQFRYRSMAMKHLRTHKSGKPKLQC</sequence>
<dbReference type="PROSITE" id="PS50157">
    <property type="entry name" value="ZINC_FINGER_C2H2_2"/>
    <property type="match status" value="8"/>
</dbReference>
<evidence type="ECO:0000256" key="13">
    <source>
        <dbReference type="SAM" id="MobiDB-lite"/>
    </source>
</evidence>
<dbReference type="SUPFAM" id="SSF57716">
    <property type="entry name" value="Glucocorticoid receptor-like (DNA-binding domain)"/>
    <property type="match status" value="1"/>
</dbReference>
<evidence type="ECO:0000256" key="8">
    <source>
        <dbReference type="ARBA" id="ARBA00023125"/>
    </source>
</evidence>
<dbReference type="SUPFAM" id="SSF57667">
    <property type="entry name" value="beta-beta-alpha zinc fingers"/>
    <property type="match status" value="4"/>
</dbReference>
<feature type="domain" description="ZAD" evidence="15">
    <location>
        <begin position="14"/>
        <end position="88"/>
    </location>
</feature>
<evidence type="ECO:0000256" key="7">
    <source>
        <dbReference type="ARBA" id="ARBA00023015"/>
    </source>
</evidence>
<evidence type="ECO:0000256" key="5">
    <source>
        <dbReference type="ARBA" id="ARBA00022771"/>
    </source>
</evidence>
<dbReference type="InterPro" id="IPR012934">
    <property type="entry name" value="Znf_AD"/>
</dbReference>
<feature type="domain" description="C2H2-type" evidence="14">
    <location>
        <begin position="334"/>
        <end position="361"/>
    </location>
</feature>
<dbReference type="SMART" id="SM00868">
    <property type="entry name" value="zf-AD"/>
    <property type="match status" value="1"/>
</dbReference>
<dbReference type="PROSITE" id="PS00028">
    <property type="entry name" value="ZINC_FINGER_C2H2_1"/>
    <property type="match status" value="8"/>
</dbReference>
<evidence type="ECO:0000256" key="1">
    <source>
        <dbReference type="ARBA" id="ARBA00004123"/>
    </source>
</evidence>
<evidence type="ECO:0000256" key="11">
    <source>
        <dbReference type="PROSITE-ProRule" id="PRU00042"/>
    </source>
</evidence>
<dbReference type="FunFam" id="3.30.160.60:FF:001156">
    <property type="entry name" value="Zinc finger protein 407"/>
    <property type="match status" value="1"/>
</dbReference>
<dbReference type="Gene3D" id="3.40.1800.20">
    <property type="match status" value="1"/>
</dbReference>
<dbReference type="Pfam" id="PF00096">
    <property type="entry name" value="zf-C2H2"/>
    <property type="match status" value="5"/>
</dbReference>
<dbReference type="SMART" id="SM00355">
    <property type="entry name" value="ZnF_C2H2"/>
    <property type="match status" value="8"/>
</dbReference>
<dbReference type="PROSITE" id="PS51915">
    <property type="entry name" value="ZAD"/>
    <property type="match status" value="1"/>
</dbReference>
<keyword evidence="3 12" id="KW-0479">Metal-binding</keyword>
<dbReference type="Pfam" id="PF07776">
    <property type="entry name" value="zf-AD"/>
    <property type="match status" value="1"/>
</dbReference>
<feature type="binding site" evidence="12">
    <location>
        <position position="19"/>
    </location>
    <ligand>
        <name>Zn(2+)</name>
        <dbReference type="ChEBI" id="CHEBI:29105"/>
    </ligand>
</feature>
<dbReference type="InterPro" id="IPR036236">
    <property type="entry name" value="Znf_C2H2_sf"/>
</dbReference>
<evidence type="ECO:0000256" key="10">
    <source>
        <dbReference type="ARBA" id="ARBA00023242"/>
    </source>
</evidence>
<comment type="subcellular location">
    <subcellularLocation>
        <location evidence="1">Nucleus</location>
    </subcellularLocation>
</comment>
<keyword evidence="4" id="KW-0677">Repeat</keyword>
<feature type="domain" description="C2H2-type" evidence="14">
    <location>
        <begin position="404"/>
        <end position="427"/>
    </location>
</feature>
<evidence type="ECO:0000313" key="16">
    <source>
        <dbReference type="EMBL" id="MBW65194.1"/>
    </source>
</evidence>
<dbReference type="GO" id="GO:0005634">
    <property type="term" value="C:nucleus"/>
    <property type="evidence" value="ECO:0007669"/>
    <property type="project" value="UniProtKB-SubCell"/>
</dbReference>
<dbReference type="GO" id="GO:0003700">
    <property type="term" value="F:DNA-binding transcription factor activity"/>
    <property type="evidence" value="ECO:0007669"/>
    <property type="project" value="TreeGrafter"/>
</dbReference>
<feature type="region of interest" description="Disordered" evidence="13">
    <location>
        <begin position="141"/>
        <end position="179"/>
    </location>
</feature>
<dbReference type="GO" id="GO:0006357">
    <property type="term" value="P:regulation of transcription by RNA polymerase II"/>
    <property type="evidence" value="ECO:0007669"/>
    <property type="project" value="TreeGrafter"/>
</dbReference>
<keyword evidence="5 11" id="KW-0863">Zinc-finger</keyword>
<dbReference type="AlphaFoldDB" id="A0A2M4CIN7"/>
<dbReference type="Gene3D" id="3.30.160.60">
    <property type="entry name" value="Classic Zinc Finger"/>
    <property type="match status" value="6"/>
</dbReference>
<evidence type="ECO:0000259" key="15">
    <source>
        <dbReference type="PROSITE" id="PS51915"/>
    </source>
</evidence>
<dbReference type="PANTHER" id="PTHR24390:SF237">
    <property type="entry name" value="FI23536P1-RELATED"/>
    <property type="match status" value="1"/>
</dbReference>
<protein>
    <submittedName>
        <fullName evidence="16">Putative zn finger</fullName>
    </submittedName>
</protein>
<comment type="similarity">
    <text evidence="2">Belongs to the krueppel C2H2-type zinc-finger protein family.</text>
</comment>